<protein>
    <recommendedName>
        <fullName evidence="3">PGG domain-containing protein</fullName>
    </recommendedName>
</protein>
<evidence type="ECO:0000256" key="2">
    <source>
        <dbReference type="SAM" id="SignalP"/>
    </source>
</evidence>
<evidence type="ECO:0000313" key="5">
    <source>
        <dbReference type="Proteomes" id="UP001279734"/>
    </source>
</evidence>
<dbReference type="AlphaFoldDB" id="A0AAD3T4V9"/>
<accession>A0AAD3T4V9</accession>
<evidence type="ECO:0000313" key="4">
    <source>
        <dbReference type="EMBL" id="GMH23420.1"/>
    </source>
</evidence>
<dbReference type="InterPro" id="IPR026961">
    <property type="entry name" value="PGG_dom"/>
</dbReference>
<feature type="transmembrane region" description="Helical" evidence="1">
    <location>
        <begin position="111"/>
        <end position="136"/>
    </location>
</feature>
<keyword evidence="1" id="KW-0472">Membrane</keyword>
<gene>
    <name evidence="4" type="ORF">Nepgr_025263</name>
</gene>
<dbReference type="EMBL" id="BSYO01000026">
    <property type="protein sequence ID" value="GMH23420.1"/>
    <property type="molecule type" value="Genomic_DNA"/>
</dbReference>
<feature type="transmembrane region" description="Helical" evidence="1">
    <location>
        <begin position="79"/>
        <end position="105"/>
    </location>
</feature>
<dbReference type="PANTHER" id="PTHR24177">
    <property type="entry name" value="CASKIN"/>
    <property type="match status" value="1"/>
</dbReference>
<feature type="transmembrane region" description="Helical" evidence="1">
    <location>
        <begin position="41"/>
        <end position="67"/>
    </location>
</feature>
<dbReference type="PANTHER" id="PTHR24177:SF365">
    <property type="entry name" value="ANKYRIN REPEAT-CONTAINING PROTEIN NPR4-LIKE ISOFORM X1"/>
    <property type="match status" value="1"/>
</dbReference>
<dbReference type="Proteomes" id="UP001279734">
    <property type="component" value="Unassembled WGS sequence"/>
</dbReference>
<comment type="caution">
    <text evidence="4">The sequence shown here is derived from an EMBL/GenBank/DDBJ whole genome shotgun (WGS) entry which is preliminary data.</text>
</comment>
<feature type="domain" description="PGG" evidence="3">
    <location>
        <begin position="1"/>
        <end position="103"/>
    </location>
</feature>
<feature type="signal peptide" evidence="2">
    <location>
        <begin position="1"/>
        <end position="15"/>
    </location>
</feature>
<evidence type="ECO:0000259" key="3">
    <source>
        <dbReference type="Pfam" id="PF13962"/>
    </source>
</evidence>
<keyword evidence="1" id="KW-0812">Transmembrane</keyword>
<keyword evidence="5" id="KW-1185">Reference proteome</keyword>
<sequence>MLVVTLIAIVVFAAAFTVPRGNNCNDIFPIFLNKTSFMVFIVSYAFALFSSTTSILMFLSILTARYAEVDFLKSSSKRLIIGLTSLFLAIATTMIAFSAALSIFLDHRVKWVSLLITLSACIPIGLFLMLQVPLLFQMVKSTYWSDIPWQKKG</sequence>
<keyword evidence="1" id="KW-1133">Transmembrane helix</keyword>
<dbReference type="Pfam" id="PF13962">
    <property type="entry name" value="PGG"/>
    <property type="match status" value="1"/>
</dbReference>
<proteinExistence type="predicted"/>
<dbReference type="GO" id="GO:0016020">
    <property type="term" value="C:membrane"/>
    <property type="evidence" value="ECO:0007669"/>
    <property type="project" value="TreeGrafter"/>
</dbReference>
<keyword evidence="2" id="KW-0732">Signal</keyword>
<reference evidence="4" key="1">
    <citation type="submission" date="2023-05" db="EMBL/GenBank/DDBJ databases">
        <title>Nepenthes gracilis genome sequencing.</title>
        <authorList>
            <person name="Fukushima K."/>
        </authorList>
    </citation>
    <scope>NUCLEOTIDE SEQUENCE</scope>
    <source>
        <strain evidence="4">SING2019-196</strain>
    </source>
</reference>
<evidence type="ECO:0000256" key="1">
    <source>
        <dbReference type="SAM" id="Phobius"/>
    </source>
</evidence>
<name>A0AAD3T4V9_NEPGR</name>
<feature type="chain" id="PRO_5042185622" description="PGG domain-containing protein" evidence="2">
    <location>
        <begin position="16"/>
        <end position="153"/>
    </location>
</feature>
<organism evidence="4 5">
    <name type="scientific">Nepenthes gracilis</name>
    <name type="common">Slender pitcher plant</name>
    <dbReference type="NCBI Taxonomy" id="150966"/>
    <lineage>
        <taxon>Eukaryota</taxon>
        <taxon>Viridiplantae</taxon>
        <taxon>Streptophyta</taxon>
        <taxon>Embryophyta</taxon>
        <taxon>Tracheophyta</taxon>
        <taxon>Spermatophyta</taxon>
        <taxon>Magnoliopsida</taxon>
        <taxon>eudicotyledons</taxon>
        <taxon>Gunneridae</taxon>
        <taxon>Pentapetalae</taxon>
        <taxon>Caryophyllales</taxon>
        <taxon>Nepenthaceae</taxon>
        <taxon>Nepenthes</taxon>
    </lineage>
</organism>